<reference evidence="1" key="2">
    <citation type="submission" date="2019-01" db="UniProtKB">
        <authorList>
            <consortium name="EnsemblPlants"/>
        </authorList>
    </citation>
    <scope>IDENTIFICATION</scope>
    <source>
        <strain evidence="1">cv. Heinz 1706</strain>
    </source>
</reference>
<evidence type="ECO:0008006" key="3">
    <source>
        <dbReference type="Google" id="ProtNLM"/>
    </source>
</evidence>
<organism evidence="1">
    <name type="scientific">Solanum lycopersicum</name>
    <name type="common">Tomato</name>
    <name type="synonym">Lycopersicon esculentum</name>
    <dbReference type="NCBI Taxonomy" id="4081"/>
    <lineage>
        <taxon>Eukaryota</taxon>
        <taxon>Viridiplantae</taxon>
        <taxon>Streptophyta</taxon>
        <taxon>Embryophyta</taxon>
        <taxon>Tracheophyta</taxon>
        <taxon>Spermatophyta</taxon>
        <taxon>Magnoliopsida</taxon>
        <taxon>eudicotyledons</taxon>
        <taxon>Gunneridae</taxon>
        <taxon>Pentapetalae</taxon>
        <taxon>asterids</taxon>
        <taxon>lamiids</taxon>
        <taxon>Solanales</taxon>
        <taxon>Solanaceae</taxon>
        <taxon>Solanoideae</taxon>
        <taxon>Solaneae</taxon>
        <taxon>Solanum</taxon>
        <taxon>Solanum subgen. Lycopersicon</taxon>
    </lineage>
</organism>
<dbReference type="OMA" id="QYLMITR"/>
<dbReference type="PANTHER" id="PTHR11439:SF524">
    <property type="entry name" value="RNA-DIRECTED DNA POLYMERASE, PROTEIN KINASE RLK-PELLE-DLSV FAMILY"/>
    <property type="match status" value="1"/>
</dbReference>
<dbReference type="InParanoid" id="A0A3Q7FYF4"/>
<dbReference type="EnsemblPlants" id="Solyc04g015975.1.1">
    <property type="protein sequence ID" value="Solyc04g015975.1.1"/>
    <property type="gene ID" value="Solyc04g015975.1"/>
</dbReference>
<dbReference type="CDD" id="cd09272">
    <property type="entry name" value="RNase_HI_RT_Ty1"/>
    <property type="match status" value="1"/>
</dbReference>
<evidence type="ECO:0000313" key="2">
    <source>
        <dbReference type="Proteomes" id="UP000004994"/>
    </source>
</evidence>
<name>A0A3Q7FYF4_SOLLC</name>
<evidence type="ECO:0000313" key="1">
    <source>
        <dbReference type="EnsemblPlants" id="Solyc04g015975.1.1"/>
    </source>
</evidence>
<dbReference type="Gramene" id="Solyc04g015975.1.1">
    <property type="protein sequence ID" value="Solyc04g015975.1.1"/>
    <property type="gene ID" value="Solyc04g015975.1"/>
</dbReference>
<accession>A0A3Q7FYF4</accession>
<sequence length="318" mass="35759">MGRIRNRTLVYLGPDPSKPKKKLQLQPTLKLQCISWYHSSRCKLDFQTGRPVMRSQHGISKPKKSFNLLKSVFKSPLPRNFVSSLCEPIWKMVMDNEYNALIKNKTWELVSRPPNVNLGNCLKDLGLLSYFLGIAVTCHEMKYADKFIERAGMSSCKSSPTGIDTKPKLGLTTSKPFEDPSFIRVLGTSIPYIQRLDISDVVQHGTIDFCLHFYPSSTSTLISYIDADWGGCPDKRCSTLGYCVFLGDKLISSSAKHHATLSRSSAEAEYRGIGNVATLVYCDNVSVIYLVGNLVQHQCTKHIEMDIHFVREKVARGQ</sequence>
<keyword evidence="2" id="KW-1185">Reference proteome</keyword>
<dbReference type="AlphaFoldDB" id="A0A3Q7FYF4"/>
<proteinExistence type="predicted"/>
<reference evidence="1" key="1">
    <citation type="journal article" date="2012" name="Nature">
        <title>The tomato genome sequence provides insights into fleshy fruit evolution.</title>
        <authorList>
            <consortium name="Tomato Genome Consortium"/>
        </authorList>
    </citation>
    <scope>NUCLEOTIDE SEQUENCE [LARGE SCALE GENOMIC DNA]</scope>
    <source>
        <strain evidence="1">cv. Heinz 1706</strain>
    </source>
</reference>
<dbReference type="Proteomes" id="UP000004994">
    <property type="component" value="Chromosome 4"/>
</dbReference>
<dbReference type="STRING" id="4081.A0A3Q7FYF4"/>
<protein>
    <recommendedName>
        <fullName evidence="3">Reverse transcriptase Ty1/copia-type domain-containing protein</fullName>
    </recommendedName>
</protein>
<dbReference type="PANTHER" id="PTHR11439">
    <property type="entry name" value="GAG-POL-RELATED RETROTRANSPOSON"/>
    <property type="match status" value="1"/>
</dbReference>